<keyword evidence="3" id="KW-1185">Reference proteome</keyword>
<reference evidence="2" key="1">
    <citation type="submission" date="2021-01" db="EMBL/GenBank/DDBJ databases">
        <authorList>
            <person name="Eckstrom K.M.E."/>
        </authorList>
    </citation>
    <scope>NUCLEOTIDE SEQUENCE</scope>
    <source>
        <strain evidence="2">UVCC 0001</strain>
    </source>
</reference>
<dbReference type="EMBL" id="JASFZW010000005">
    <property type="protein sequence ID" value="KAK2077852.1"/>
    <property type="molecule type" value="Genomic_DNA"/>
</dbReference>
<gene>
    <name evidence="2" type="ORF">QBZ16_003720</name>
</gene>
<name>A0AAD9MI55_PROWI</name>
<dbReference type="Proteomes" id="UP001255856">
    <property type="component" value="Unassembled WGS sequence"/>
</dbReference>
<feature type="signal peptide" evidence="1">
    <location>
        <begin position="1"/>
        <end position="25"/>
    </location>
</feature>
<comment type="caution">
    <text evidence="2">The sequence shown here is derived from an EMBL/GenBank/DDBJ whole genome shotgun (WGS) entry which is preliminary data.</text>
</comment>
<evidence type="ECO:0000313" key="3">
    <source>
        <dbReference type="Proteomes" id="UP001255856"/>
    </source>
</evidence>
<feature type="chain" id="PRO_5042171811" evidence="1">
    <location>
        <begin position="26"/>
        <end position="107"/>
    </location>
</feature>
<proteinExistence type="predicted"/>
<protein>
    <submittedName>
        <fullName evidence="2">Uncharacterized protein</fullName>
    </submittedName>
</protein>
<dbReference type="AlphaFoldDB" id="A0AAD9MI55"/>
<evidence type="ECO:0000313" key="2">
    <source>
        <dbReference type="EMBL" id="KAK2077852.1"/>
    </source>
</evidence>
<accession>A0AAD9MI55</accession>
<sequence length="107" mass="10766">MAFKTGAAIALIALVCLSAAPMTSAFELTDFISSHGWTFTPAAAPAPESTGPLVTKTTPLITIPPATAGPSFGKKTLPPIVAPKKSFELPGSVPPLVISEAGVGKHG</sequence>
<keyword evidence="1" id="KW-0732">Signal</keyword>
<evidence type="ECO:0000256" key="1">
    <source>
        <dbReference type="SAM" id="SignalP"/>
    </source>
</evidence>
<organism evidence="2 3">
    <name type="scientific">Prototheca wickerhamii</name>
    <dbReference type="NCBI Taxonomy" id="3111"/>
    <lineage>
        <taxon>Eukaryota</taxon>
        <taxon>Viridiplantae</taxon>
        <taxon>Chlorophyta</taxon>
        <taxon>core chlorophytes</taxon>
        <taxon>Trebouxiophyceae</taxon>
        <taxon>Chlorellales</taxon>
        <taxon>Chlorellaceae</taxon>
        <taxon>Prototheca</taxon>
    </lineage>
</organism>